<evidence type="ECO:0000256" key="2">
    <source>
        <dbReference type="ARBA" id="ARBA00023015"/>
    </source>
</evidence>
<keyword evidence="3 8" id="KW-0238">DNA-binding</keyword>
<dbReference type="SUPFAM" id="SSF46894">
    <property type="entry name" value="C-terminal effector domain of the bipartite response regulators"/>
    <property type="match status" value="1"/>
</dbReference>
<proteinExistence type="predicted"/>
<dbReference type="CDD" id="cd06170">
    <property type="entry name" value="LuxR_C_like"/>
    <property type="match status" value="1"/>
</dbReference>
<dbReference type="SMART" id="SM00421">
    <property type="entry name" value="HTH_LUXR"/>
    <property type="match status" value="1"/>
</dbReference>
<comment type="caution">
    <text evidence="8">The sequence shown here is derived from an EMBL/GenBank/DDBJ whole genome shotgun (WGS) entry which is preliminary data.</text>
</comment>
<dbReference type="AlphaFoldDB" id="A0A640UMC8"/>
<gene>
    <name evidence="8" type="ORF">Stube_18560</name>
</gene>
<evidence type="ECO:0000256" key="5">
    <source>
        <dbReference type="PROSITE-ProRule" id="PRU00169"/>
    </source>
</evidence>
<evidence type="ECO:0000259" key="6">
    <source>
        <dbReference type="PROSITE" id="PS50043"/>
    </source>
</evidence>
<name>A0A640UMC8_9ACTN</name>
<keyword evidence="2" id="KW-0805">Transcription regulation</keyword>
<keyword evidence="4" id="KW-0804">Transcription</keyword>
<feature type="domain" description="Response regulatory" evidence="7">
    <location>
        <begin position="34"/>
        <end position="150"/>
    </location>
</feature>
<dbReference type="SUPFAM" id="SSF52172">
    <property type="entry name" value="CheY-like"/>
    <property type="match status" value="1"/>
</dbReference>
<evidence type="ECO:0000313" key="9">
    <source>
        <dbReference type="Proteomes" id="UP000431826"/>
    </source>
</evidence>
<feature type="domain" description="HTH luxR-type" evidence="6">
    <location>
        <begin position="179"/>
        <end position="244"/>
    </location>
</feature>
<dbReference type="SMART" id="SM00448">
    <property type="entry name" value="REC"/>
    <property type="match status" value="1"/>
</dbReference>
<dbReference type="InterPro" id="IPR000792">
    <property type="entry name" value="Tscrpt_reg_LuxR_C"/>
</dbReference>
<accession>A0A640UMC8</accession>
<dbReference type="PROSITE" id="PS00622">
    <property type="entry name" value="HTH_LUXR_1"/>
    <property type="match status" value="1"/>
</dbReference>
<dbReference type="PANTHER" id="PTHR43214">
    <property type="entry name" value="TWO-COMPONENT RESPONSE REGULATOR"/>
    <property type="match status" value="1"/>
</dbReference>
<dbReference type="InterPro" id="IPR011006">
    <property type="entry name" value="CheY-like_superfamily"/>
</dbReference>
<evidence type="ECO:0000256" key="1">
    <source>
        <dbReference type="ARBA" id="ARBA00022553"/>
    </source>
</evidence>
<dbReference type="GO" id="GO:0006355">
    <property type="term" value="P:regulation of DNA-templated transcription"/>
    <property type="evidence" value="ECO:0007669"/>
    <property type="project" value="InterPro"/>
</dbReference>
<evidence type="ECO:0000256" key="4">
    <source>
        <dbReference type="ARBA" id="ARBA00023163"/>
    </source>
</evidence>
<dbReference type="Gene3D" id="3.40.50.2300">
    <property type="match status" value="1"/>
</dbReference>
<protein>
    <submittedName>
        <fullName evidence="8">DNA-binding response regulator</fullName>
    </submittedName>
</protein>
<evidence type="ECO:0000313" key="8">
    <source>
        <dbReference type="EMBL" id="GFE37183.1"/>
    </source>
</evidence>
<keyword evidence="1 5" id="KW-0597">Phosphoprotein</keyword>
<sequence>MSGYPLNTAATGVPPHNLAVMTESRGGPPVSATRVLLADDEPLMRAGVRAILGAAPDIEVVAEAADGRETIDQALRHRPDVCLLDIRMPRLDGLGVAAELARALPATAVVMLTTFSEDEYIAGALGSGAAGFLLKSGDPRELIAGVRAVAGGGSCLSPSIARRVISHLGAGQLGRGVAARARVAELTGREREVLGLVGAGLSNAEIAQRLFLVEGTVKAHVSAILARLGFRNRVQAAILAYEAGLVPAS</sequence>
<dbReference type="InterPro" id="IPR039420">
    <property type="entry name" value="WalR-like"/>
</dbReference>
<dbReference type="PANTHER" id="PTHR43214:SF24">
    <property type="entry name" value="TRANSCRIPTIONAL REGULATORY PROTEIN NARL-RELATED"/>
    <property type="match status" value="1"/>
</dbReference>
<dbReference type="GO" id="GO:0000160">
    <property type="term" value="P:phosphorelay signal transduction system"/>
    <property type="evidence" value="ECO:0007669"/>
    <property type="project" value="InterPro"/>
</dbReference>
<keyword evidence="9" id="KW-1185">Reference proteome</keyword>
<dbReference type="Pfam" id="PF00072">
    <property type="entry name" value="Response_reg"/>
    <property type="match status" value="1"/>
</dbReference>
<evidence type="ECO:0000259" key="7">
    <source>
        <dbReference type="PROSITE" id="PS50110"/>
    </source>
</evidence>
<dbReference type="Pfam" id="PF00196">
    <property type="entry name" value="GerE"/>
    <property type="match status" value="1"/>
</dbReference>
<evidence type="ECO:0000256" key="3">
    <source>
        <dbReference type="ARBA" id="ARBA00023125"/>
    </source>
</evidence>
<dbReference type="InterPro" id="IPR058245">
    <property type="entry name" value="NreC/VraR/RcsB-like_REC"/>
</dbReference>
<dbReference type="Proteomes" id="UP000431826">
    <property type="component" value="Unassembled WGS sequence"/>
</dbReference>
<dbReference type="PROSITE" id="PS50110">
    <property type="entry name" value="RESPONSE_REGULATORY"/>
    <property type="match status" value="1"/>
</dbReference>
<dbReference type="CDD" id="cd17535">
    <property type="entry name" value="REC_NarL-like"/>
    <property type="match status" value="1"/>
</dbReference>
<dbReference type="PROSITE" id="PS50043">
    <property type="entry name" value="HTH_LUXR_2"/>
    <property type="match status" value="1"/>
</dbReference>
<reference evidence="8 9" key="1">
    <citation type="submission" date="2019-12" db="EMBL/GenBank/DDBJ databases">
        <title>Whole genome shotgun sequence of Streptomyces tubercidicus NBRC 13090.</title>
        <authorList>
            <person name="Ichikawa N."/>
            <person name="Kimura A."/>
            <person name="Kitahashi Y."/>
            <person name="Komaki H."/>
            <person name="Tamura T."/>
        </authorList>
    </citation>
    <scope>NUCLEOTIDE SEQUENCE [LARGE SCALE GENOMIC DNA]</scope>
    <source>
        <strain evidence="8 9">NBRC 13090</strain>
    </source>
</reference>
<organism evidence="8 9">
    <name type="scientific">Streptomyces tubercidicus</name>
    <dbReference type="NCBI Taxonomy" id="47759"/>
    <lineage>
        <taxon>Bacteria</taxon>
        <taxon>Bacillati</taxon>
        <taxon>Actinomycetota</taxon>
        <taxon>Actinomycetes</taxon>
        <taxon>Kitasatosporales</taxon>
        <taxon>Streptomycetaceae</taxon>
        <taxon>Streptomyces</taxon>
    </lineage>
</organism>
<dbReference type="GO" id="GO:0003677">
    <property type="term" value="F:DNA binding"/>
    <property type="evidence" value="ECO:0007669"/>
    <property type="project" value="UniProtKB-KW"/>
</dbReference>
<feature type="modified residue" description="4-aspartylphosphate" evidence="5">
    <location>
        <position position="85"/>
    </location>
</feature>
<dbReference type="EMBL" id="BLIR01000001">
    <property type="protein sequence ID" value="GFE37183.1"/>
    <property type="molecule type" value="Genomic_DNA"/>
</dbReference>
<dbReference type="InterPro" id="IPR001789">
    <property type="entry name" value="Sig_transdc_resp-reg_receiver"/>
</dbReference>
<dbReference type="InterPro" id="IPR016032">
    <property type="entry name" value="Sig_transdc_resp-reg_C-effctor"/>
</dbReference>
<dbReference type="PRINTS" id="PR00038">
    <property type="entry name" value="HTHLUXR"/>
</dbReference>